<feature type="domain" description="DnaA N-terminal" evidence="1">
    <location>
        <begin position="4"/>
        <end position="48"/>
    </location>
</feature>
<dbReference type="Gene3D" id="3.30.300.180">
    <property type="match status" value="1"/>
</dbReference>
<name>A0A2M6WCY1_9BACT</name>
<dbReference type="InterPro" id="IPR038454">
    <property type="entry name" value="DnaA_N_sf"/>
</dbReference>
<protein>
    <submittedName>
        <fullName evidence="2">Chromosomal replication initiator protein DnaA</fullName>
    </submittedName>
</protein>
<evidence type="ECO:0000313" key="3">
    <source>
        <dbReference type="Proteomes" id="UP000230543"/>
    </source>
</evidence>
<dbReference type="Pfam" id="PF11638">
    <property type="entry name" value="DnaA_N"/>
    <property type="match status" value="1"/>
</dbReference>
<proteinExistence type="predicted"/>
<dbReference type="Proteomes" id="UP000230543">
    <property type="component" value="Unassembled WGS sequence"/>
</dbReference>
<dbReference type="EMBL" id="PFBO01000032">
    <property type="protein sequence ID" value="PIT90642.1"/>
    <property type="molecule type" value="Genomic_DNA"/>
</dbReference>
<sequence length="49" mass="5546">MNTEQLWQAVLGELELLISKANFTTWFKNTFIASREGETVIIATPNAFT</sequence>
<dbReference type="AlphaFoldDB" id="A0A2M6WCY1"/>
<feature type="non-terminal residue" evidence="2">
    <location>
        <position position="49"/>
    </location>
</feature>
<gene>
    <name evidence="2" type="ORF">COU22_01055</name>
</gene>
<dbReference type="InterPro" id="IPR024633">
    <property type="entry name" value="DnaA_N_dom"/>
</dbReference>
<accession>A0A2M6WCY1</accession>
<reference evidence="3" key="1">
    <citation type="submission" date="2017-09" db="EMBL/GenBank/DDBJ databases">
        <title>Depth-based differentiation of microbial function through sediment-hosted aquifers and enrichment of novel symbionts in the deep terrestrial subsurface.</title>
        <authorList>
            <person name="Probst A.J."/>
            <person name="Ladd B."/>
            <person name="Jarett J.K."/>
            <person name="Geller-Mcgrath D.E."/>
            <person name="Sieber C.M.K."/>
            <person name="Emerson J.B."/>
            <person name="Anantharaman K."/>
            <person name="Thomas B.C."/>
            <person name="Malmstrom R."/>
            <person name="Stieglmeier M."/>
            <person name="Klingl A."/>
            <person name="Woyke T."/>
            <person name="Ryan C.M."/>
            <person name="Banfield J.F."/>
        </authorList>
    </citation>
    <scope>NUCLEOTIDE SEQUENCE [LARGE SCALE GENOMIC DNA]</scope>
</reference>
<organism evidence="2 3">
    <name type="scientific">Candidatus Komeilibacteria bacterium CG10_big_fil_rev_8_21_14_0_10_41_13</name>
    <dbReference type="NCBI Taxonomy" id="1974476"/>
    <lineage>
        <taxon>Bacteria</taxon>
        <taxon>Candidatus Komeiliibacteriota</taxon>
    </lineage>
</organism>
<evidence type="ECO:0000259" key="1">
    <source>
        <dbReference type="Pfam" id="PF11638"/>
    </source>
</evidence>
<evidence type="ECO:0000313" key="2">
    <source>
        <dbReference type="EMBL" id="PIT90642.1"/>
    </source>
</evidence>
<comment type="caution">
    <text evidence="2">The sequence shown here is derived from an EMBL/GenBank/DDBJ whole genome shotgun (WGS) entry which is preliminary data.</text>
</comment>